<proteinExistence type="predicted"/>
<keyword evidence="1" id="KW-0472">Membrane</keyword>
<feature type="transmembrane region" description="Helical" evidence="1">
    <location>
        <begin position="147"/>
        <end position="167"/>
    </location>
</feature>
<gene>
    <name evidence="2" type="ORF">MCHLO_12267</name>
</gene>
<feature type="transmembrane region" description="Helical" evidence="1">
    <location>
        <begin position="58"/>
        <end position="77"/>
    </location>
</feature>
<keyword evidence="1" id="KW-0812">Transmembrane</keyword>
<organism evidence="2 3">
    <name type="scientific">Mycena chlorophos</name>
    <name type="common">Agaric fungus</name>
    <name type="synonym">Agaricus chlorophos</name>
    <dbReference type="NCBI Taxonomy" id="658473"/>
    <lineage>
        <taxon>Eukaryota</taxon>
        <taxon>Fungi</taxon>
        <taxon>Dikarya</taxon>
        <taxon>Basidiomycota</taxon>
        <taxon>Agaricomycotina</taxon>
        <taxon>Agaricomycetes</taxon>
        <taxon>Agaricomycetidae</taxon>
        <taxon>Agaricales</taxon>
        <taxon>Marasmiineae</taxon>
        <taxon>Mycenaceae</taxon>
        <taxon>Mycena</taxon>
    </lineage>
</organism>
<evidence type="ECO:0000313" key="2">
    <source>
        <dbReference type="EMBL" id="GAT55508.1"/>
    </source>
</evidence>
<evidence type="ECO:0000313" key="3">
    <source>
        <dbReference type="Proteomes" id="UP000815677"/>
    </source>
</evidence>
<reference evidence="2" key="1">
    <citation type="submission" date="2014-09" db="EMBL/GenBank/DDBJ databases">
        <title>Genome sequence of the luminous mushroom Mycena chlorophos for searching fungal bioluminescence genes.</title>
        <authorList>
            <person name="Tanaka Y."/>
            <person name="Kasuga D."/>
            <person name="Oba Y."/>
            <person name="Hase S."/>
            <person name="Sato K."/>
            <person name="Oba Y."/>
            <person name="Sakakibara Y."/>
        </authorList>
    </citation>
    <scope>NUCLEOTIDE SEQUENCE</scope>
</reference>
<dbReference type="EMBL" id="DF849025">
    <property type="protein sequence ID" value="GAT55508.1"/>
    <property type="molecule type" value="Genomic_DNA"/>
</dbReference>
<sequence>MVAIFRAQKFLFCIPLRVGVCLLALFAMLANAAGAAGSWLEVFWTTTHTMPVRAKVGIFIQGAVFSFIFLLSFFGLISAAKGQRGAVYIYSKFLFITTPLIILALLVTLFTTLHPQSNDVDQCINGSSSDIIRQFCTQDGLTSLVKILPVALLGSSLLLQFYGWIIAISYGEERDVADFGSRFDKYYNNSGSDVETGYPEPPFARR</sequence>
<evidence type="ECO:0000256" key="1">
    <source>
        <dbReference type="SAM" id="Phobius"/>
    </source>
</evidence>
<name>A0ABQ0LWS3_MYCCL</name>
<dbReference type="Proteomes" id="UP000815677">
    <property type="component" value="Unassembled WGS sequence"/>
</dbReference>
<protein>
    <submittedName>
        <fullName evidence="2">Uncharacterized protein</fullName>
    </submittedName>
</protein>
<feature type="transmembrane region" description="Helical" evidence="1">
    <location>
        <begin position="89"/>
        <end position="110"/>
    </location>
</feature>
<accession>A0ABQ0LWS3</accession>
<keyword evidence="3" id="KW-1185">Reference proteome</keyword>
<keyword evidence="1" id="KW-1133">Transmembrane helix</keyword>